<organism evidence="1 2">
    <name type="scientific">Streptomyces avidinii</name>
    <dbReference type="NCBI Taxonomy" id="1895"/>
    <lineage>
        <taxon>Bacteria</taxon>
        <taxon>Bacillati</taxon>
        <taxon>Actinomycetota</taxon>
        <taxon>Actinomycetes</taxon>
        <taxon>Kitasatosporales</taxon>
        <taxon>Streptomycetaceae</taxon>
        <taxon>Streptomyces</taxon>
    </lineage>
</organism>
<protein>
    <submittedName>
        <fullName evidence="1">Uncharacterized protein</fullName>
    </submittedName>
</protein>
<name>A0ABS4KXL3_STRAV</name>
<comment type="caution">
    <text evidence="1">The sequence shown here is derived from an EMBL/GenBank/DDBJ whole genome shotgun (WGS) entry which is preliminary data.</text>
</comment>
<evidence type="ECO:0000313" key="2">
    <source>
        <dbReference type="Proteomes" id="UP001519310"/>
    </source>
</evidence>
<keyword evidence="2" id="KW-1185">Reference proteome</keyword>
<dbReference type="Proteomes" id="UP001519310">
    <property type="component" value="Unassembled WGS sequence"/>
</dbReference>
<dbReference type="RefSeq" id="WP_189965409.1">
    <property type="nucleotide sequence ID" value="NZ_BMVL01000002.1"/>
</dbReference>
<proteinExistence type="predicted"/>
<dbReference type="Pfam" id="PF19692">
    <property type="entry name" value="DUF6193"/>
    <property type="match status" value="1"/>
</dbReference>
<reference evidence="1 2" key="1">
    <citation type="submission" date="2021-03" db="EMBL/GenBank/DDBJ databases">
        <title>Genomic Encyclopedia of Type Strains, Phase IV (KMG-IV): sequencing the most valuable type-strain genomes for metagenomic binning, comparative biology and taxonomic classification.</title>
        <authorList>
            <person name="Goeker M."/>
        </authorList>
    </citation>
    <scope>NUCLEOTIDE SEQUENCE [LARGE SCALE GENOMIC DNA]</scope>
    <source>
        <strain evidence="1 2">DSM 40526</strain>
    </source>
</reference>
<gene>
    <name evidence="1" type="ORF">J2Z77_000536</name>
</gene>
<dbReference type="InterPro" id="IPR045682">
    <property type="entry name" value="DUF6193"/>
</dbReference>
<dbReference type="EMBL" id="JAGGLQ010000001">
    <property type="protein sequence ID" value="MBP2034752.1"/>
    <property type="molecule type" value="Genomic_DNA"/>
</dbReference>
<accession>A0ABS4KXL3</accession>
<sequence length="126" mass="14052">MTNSGGDGESDREWQGILSAWRPPHQPGHRFRPALWDVLKLAAEEPVLRRLFPWTSMNELHVSATGNFRDYSAEPFPAIAASTGDFVVMTHPWGLDRVVLRTTDPAAALACMVRLMEDPAPVTRVE</sequence>
<evidence type="ECO:0000313" key="1">
    <source>
        <dbReference type="EMBL" id="MBP2034752.1"/>
    </source>
</evidence>